<evidence type="ECO:0000313" key="2">
    <source>
        <dbReference type="WBParaSite" id="BXY_1441100.1"/>
    </source>
</evidence>
<protein>
    <submittedName>
        <fullName evidence="2">Mediator of RNA polymerase II transcription subunit 7</fullName>
    </submittedName>
</protein>
<dbReference type="AlphaFoldDB" id="A0A1I7SMX5"/>
<dbReference type="WBParaSite" id="BXY_1441100.1">
    <property type="protein sequence ID" value="BXY_1441100.1"/>
    <property type="gene ID" value="BXY_1441100"/>
</dbReference>
<dbReference type="Proteomes" id="UP000095284">
    <property type="component" value="Unplaced"/>
</dbReference>
<reference evidence="2" key="1">
    <citation type="submission" date="2016-11" db="UniProtKB">
        <authorList>
            <consortium name="WormBaseParasite"/>
        </authorList>
    </citation>
    <scope>IDENTIFICATION</scope>
</reference>
<name>A0A1I7SMX5_BURXY</name>
<sequence length="76" mass="9048">MDPSWPKYQLPKANRDLLFQFYCNNLEKTVKYFKAEMEDLQVIAEIRAFEMMPLNPMTEKMSKYLQTCLSSSQSKQ</sequence>
<evidence type="ECO:0000313" key="1">
    <source>
        <dbReference type="Proteomes" id="UP000095284"/>
    </source>
</evidence>
<organism evidence="1 2">
    <name type="scientific">Bursaphelenchus xylophilus</name>
    <name type="common">Pinewood nematode worm</name>
    <name type="synonym">Aphelenchoides xylophilus</name>
    <dbReference type="NCBI Taxonomy" id="6326"/>
    <lineage>
        <taxon>Eukaryota</taxon>
        <taxon>Metazoa</taxon>
        <taxon>Ecdysozoa</taxon>
        <taxon>Nematoda</taxon>
        <taxon>Chromadorea</taxon>
        <taxon>Rhabditida</taxon>
        <taxon>Tylenchina</taxon>
        <taxon>Tylenchomorpha</taxon>
        <taxon>Aphelenchoidea</taxon>
        <taxon>Aphelenchoididae</taxon>
        <taxon>Bursaphelenchus</taxon>
    </lineage>
</organism>
<accession>A0A1I7SMX5</accession>
<proteinExistence type="predicted"/>